<dbReference type="InterPro" id="IPR051011">
    <property type="entry name" value="Metal_resp_trans_reg"/>
</dbReference>
<dbReference type="GO" id="GO:0003700">
    <property type="term" value="F:DNA-binding transcription factor activity"/>
    <property type="evidence" value="ECO:0007669"/>
    <property type="project" value="InterPro"/>
</dbReference>
<keyword evidence="6" id="KW-1185">Reference proteome</keyword>
<name>A0A7W7FWE3_9PSEU</name>
<protein>
    <submittedName>
        <fullName evidence="5">DNA-binding transcriptional ArsR family regulator</fullName>
    </submittedName>
</protein>
<dbReference type="RefSeq" id="WP_185003729.1">
    <property type="nucleotide sequence ID" value="NZ_BAAAUI010000002.1"/>
</dbReference>
<comment type="caution">
    <text evidence="5">The sequence shown here is derived from an EMBL/GenBank/DDBJ whole genome shotgun (WGS) entry which is preliminary data.</text>
</comment>
<evidence type="ECO:0000313" key="6">
    <source>
        <dbReference type="Proteomes" id="UP000533598"/>
    </source>
</evidence>
<dbReference type="GO" id="GO:0003677">
    <property type="term" value="F:DNA binding"/>
    <property type="evidence" value="ECO:0007669"/>
    <property type="project" value="UniProtKB-KW"/>
</dbReference>
<dbReference type="InterPro" id="IPR000835">
    <property type="entry name" value="HTH_MarR-typ"/>
</dbReference>
<dbReference type="AlphaFoldDB" id="A0A7W7FWE3"/>
<keyword evidence="3" id="KW-0804">Transcription</keyword>
<keyword evidence="1" id="KW-0805">Transcription regulation</keyword>
<dbReference type="CDD" id="cd00090">
    <property type="entry name" value="HTH_ARSR"/>
    <property type="match status" value="1"/>
</dbReference>
<dbReference type="InterPro" id="IPR001845">
    <property type="entry name" value="HTH_ArsR_DNA-bd_dom"/>
</dbReference>
<dbReference type="InterPro" id="IPR036388">
    <property type="entry name" value="WH-like_DNA-bd_sf"/>
</dbReference>
<dbReference type="InterPro" id="IPR036390">
    <property type="entry name" value="WH_DNA-bd_sf"/>
</dbReference>
<evidence type="ECO:0000256" key="2">
    <source>
        <dbReference type="ARBA" id="ARBA00023125"/>
    </source>
</evidence>
<dbReference type="Pfam" id="PF12802">
    <property type="entry name" value="MarR_2"/>
    <property type="match status" value="1"/>
</dbReference>
<dbReference type="EMBL" id="JACHMH010000001">
    <property type="protein sequence ID" value="MBB4677829.1"/>
    <property type="molecule type" value="Genomic_DNA"/>
</dbReference>
<dbReference type="Proteomes" id="UP000533598">
    <property type="component" value="Unassembled WGS sequence"/>
</dbReference>
<evidence type="ECO:0000256" key="3">
    <source>
        <dbReference type="ARBA" id="ARBA00023163"/>
    </source>
</evidence>
<accession>A0A7W7FWE3</accession>
<dbReference type="PANTHER" id="PTHR43132:SF8">
    <property type="entry name" value="HTH-TYPE TRANSCRIPTIONAL REGULATOR KMTR"/>
    <property type="match status" value="1"/>
</dbReference>
<reference evidence="5 6" key="1">
    <citation type="submission" date="2020-08" db="EMBL/GenBank/DDBJ databases">
        <title>Sequencing the genomes of 1000 actinobacteria strains.</title>
        <authorList>
            <person name="Klenk H.-P."/>
        </authorList>
    </citation>
    <scope>NUCLEOTIDE SEQUENCE [LARGE SCALE GENOMIC DNA]</scope>
    <source>
        <strain evidence="5 6">DSM 44230</strain>
    </source>
</reference>
<dbReference type="SMART" id="SM00418">
    <property type="entry name" value="HTH_ARSR"/>
    <property type="match status" value="1"/>
</dbReference>
<gene>
    <name evidence="5" type="ORF">HNR67_003947</name>
</gene>
<organism evidence="5 6">
    <name type="scientific">Crossiella cryophila</name>
    <dbReference type="NCBI Taxonomy" id="43355"/>
    <lineage>
        <taxon>Bacteria</taxon>
        <taxon>Bacillati</taxon>
        <taxon>Actinomycetota</taxon>
        <taxon>Actinomycetes</taxon>
        <taxon>Pseudonocardiales</taxon>
        <taxon>Pseudonocardiaceae</taxon>
        <taxon>Crossiella</taxon>
    </lineage>
</organism>
<dbReference type="PROSITE" id="PS50987">
    <property type="entry name" value="HTH_ARSR_2"/>
    <property type="match status" value="1"/>
</dbReference>
<evidence type="ECO:0000313" key="5">
    <source>
        <dbReference type="EMBL" id="MBB4677829.1"/>
    </source>
</evidence>
<dbReference type="InterPro" id="IPR011991">
    <property type="entry name" value="ArsR-like_HTH"/>
</dbReference>
<dbReference type="SUPFAM" id="SSF46785">
    <property type="entry name" value="Winged helix' DNA-binding domain"/>
    <property type="match status" value="1"/>
</dbReference>
<dbReference type="PANTHER" id="PTHR43132">
    <property type="entry name" value="ARSENICAL RESISTANCE OPERON REPRESSOR ARSR-RELATED"/>
    <property type="match status" value="1"/>
</dbReference>
<keyword evidence="2 5" id="KW-0238">DNA-binding</keyword>
<feature type="domain" description="HTH arsR-type" evidence="4">
    <location>
        <begin position="241"/>
        <end position="333"/>
    </location>
</feature>
<sequence length="333" mass="36287">MLRIHFTPADLARVRLNDGADPLWEILLSLHLVQSTIGSQTFGHWRKLARAELTASAGLLTMLAPPTGYSVDFLTPPVSGQTLLEGVEQLCGTAKPVLHRDLTRLAAERRLPDWAGELARGEAPMLRRLGVALHQYHRVALAPYWPAVTAAIQSDRQSRSQALLSGGLDRLFSTLHPAIRWQAPVLEVDYPVEQDLHLDGRGLLLLPSFFCWGRPITLEDPEQPPVLVYPVAKTGDWSWSLGERPTGSAALGTLLGRTRAQLLDTIASTPSLTTTELAKLMHISLAGASQHASVLRNAGLITTERRAGAAYHRLSAGGSALLDSSRTQLRQAR</sequence>
<evidence type="ECO:0000259" key="4">
    <source>
        <dbReference type="PROSITE" id="PS50987"/>
    </source>
</evidence>
<evidence type="ECO:0000256" key="1">
    <source>
        <dbReference type="ARBA" id="ARBA00023015"/>
    </source>
</evidence>
<dbReference type="Gene3D" id="1.10.10.10">
    <property type="entry name" value="Winged helix-like DNA-binding domain superfamily/Winged helix DNA-binding domain"/>
    <property type="match status" value="1"/>
</dbReference>
<proteinExistence type="predicted"/>